<keyword evidence="1" id="KW-1133">Transmembrane helix</keyword>
<dbReference type="Proteomes" id="UP000295313">
    <property type="component" value="Unassembled WGS sequence"/>
</dbReference>
<dbReference type="EMBL" id="SOEO01000002">
    <property type="protein sequence ID" value="TDX84866.1"/>
    <property type="molecule type" value="Genomic_DNA"/>
</dbReference>
<organism evidence="2 3">
    <name type="scientific">Epilithonimonas xixisoli</name>
    <dbReference type="NCBI Taxonomy" id="1476462"/>
    <lineage>
        <taxon>Bacteria</taxon>
        <taxon>Pseudomonadati</taxon>
        <taxon>Bacteroidota</taxon>
        <taxon>Flavobacteriia</taxon>
        <taxon>Flavobacteriales</taxon>
        <taxon>Weeksellaceae</taxon>
        <taxon>Chryseobacterium group</taxon>
        <taxon>Epilithonimonas</taxon>
    </lineage>
</organism>
<comment type="caution">
    <text evidence="2">The sequence shown here is derived from an EMBL/GenBank/DDBJ whole genome shotgun (WGS) entry which is preliminary data.</text>
</comment>
<keyword evidence="3" id="KW-1185">Reference proteome</keyword>
<evidence type="ECO:0000313" key="2">
    <source>
        <dbReference type="EMBL" id="TDX84866.1"/>
    </source>
</evidence>
<protein>
    <submittedName>
        <fullName evidence="2">Uncharacterized protein</fullName>
    </submittedName>
</protein>
<sequence>MKNKIGFNLVFALLAFPIGLALSREFDFHNFTFRKPALGFLYLFTFIITIILIFKKRQSSQ</sequence>
<evidence type="ECO:0000256" key="1">
    <source>
        <dbReference type="SAM" id="Phobius"/>
    </source>
</evidence>
<evidence type="ECO:0000313" key="3">
    <source>
        <dbReference type="Proteomes" id="UP000295313"/>
    </source>
</evidence>
<keyword evidence="1" id="KW-0812">Transmembrane</keyword>
<dbReference type="OrthoDB" id="966098at2"/>
<keyword evidence="1" id="KW-0472">Membrane</keyword>
<proteinExistence type="predicted"/>
<name>A0A4V3H2P3_9FLAO</name>
<feature type="transmembrane region" description="Helical" evidence="1">
    <location>
        <begin position="37"/>
        <end position="54"/>
    </location>
</feature>
<accession>A0A4V3H2P3</accession>
<dbReference type="RefSeq" id="WP_133945035.1">
    <property type="nucleotide sequence ID" value="NZ_SOEO01000002.1"/>
</dbReference>
<dbReference type="AlphaFoldDB" id="A0A4V3H2P3"/>
<reference evidence="2 3" key="1">
    <citation type="submission" date="2019-03" db="EMBL/GenBank/DDBJ databases">
        <title>Genomic Encyclopedia of Type Strains, Phase III (KMG-III): the genomes of soil and plant-associated and newly described type strains.</title>
        <authorList>
            <person name="Whitman W."/>
        </authorList>
    </citation>
    <scope>NUCLEOTIDE SEQUENCE [LARGE SCALE GENOMIC DNA]</scope>
    <source>
        <strain evidence="2 3">CGMCC 1.12802</strain>
    </source>
</reference>
<gene>
    <name evidence="2" type="ORF">B0I22_2504</name>
</gene>